<reference evidence="3 4" key="1">
    <citation type="submission" date="2016-04" db="EMBL/GenBank/DDBJ databases">
        <title>Complete genome sequence of natural rubber-degrading, novel Gram-negative bacterium, Rhizobacter gummiphilus strain NS21.</title>
        <authorList>
            <person name="Tabata M."/>
            <person name="Kasai D."/>
            <person name="Fukuda M."/>
        </authorList>
    </citation>
    <scope>NUCLEOTIDE SEQUENCE [LARGE SCALE GENOMIC DNA]</scope>
    <source>
        <strain evidence="3 4">NS21</strain>
    </source>
</reference>
<dbReference type="InterPro" id="IPR047589">
    <property type="entry name" value="DUF11_rpt"/>
</dbReference>
<evidence type="ECO:0000313" key="4">
    <source>
        <dbReference type="Proteomes" id="UP000193427"/>
    </source>
</evidence>
<dbReference type="EMBL" id="CP015118">
    <property type="protein sequence ID" value="ARN22466.1"/>
    <property type="molecule type" value="Genomic_DNA"/>
</dbReference>
<dbReference type="KEGG" id="rgu:A4W93_22570"/>
<evidence type="ECO:0000259" key="2">
    <source>
        <dbReference type="Pfam" id="PF01345"/>
    </source>
</evidence>
<organism evidence="3 4">
    <name type="scientific">Piscinibacter gummiphilus</name>
    <dbReference type="NCBI Taxonomy" id="946333"/>
    <lineage>
        <taxon>Bacteria</taxon>
        <taxon>Pseudomonadati</taxon>
        <taxon>Pseudomonadota</taxon>
        <taxon>Betaproteobacteria</taxon>
        <taxon>Burkholderiales</taxon>
        <taxon>Sphaerotilaceae</taxon>
        <taxon>Piscinibacter</taxon>
    </lineage>
</organism>
<dbReference type="Proteomes" id="UP000193427">
    <property type="component" value="Chromosome"/>
</dbReference>
<keyword evidence="4" id="KW-1185">Reference proteome</keyword>
<dbReference type="Pfam" id="PF01345">
    <property type="entry name" value="DUF11"/>
    <property type="match status" value="1"/>
</dbReference>
<feature type="region of interest" description="Disordered" evidence="1">
    <location>
        <begin position="479"/>
        <end position="501"/>
    </location>
</feature>
<dbReference type="STRING" id="946333.A4W93_22570"/>
<dbReference type="InterPro" id="IPR001434">
    <property type="entry name" value="OmcB-like_DUF11"/>
</dbReference>
<protein>
    <recommendedName>
        <fullName evidence="2">DUF11 domain-containing protein</fullName>
    </recommendedName>
</protein>
<dbReference type="NCBIfam" id="TIGR01451">
    <property type="entry name" value="B_ant_repeat"/>
    <property type="match status" value="1"/>
</dbReference>
<dbReference type="InterPro" id="IPR013783">
    <property type="entry name" value="Ig-like_fold"/>
</dbReference>
<dbReference type="SUPFAM" id="SSF117074">
    <property type="entry name" value="Hypothetical protein PA1324"/>
    <property type="match status" value="2"/>
</dbReference>
<evidence type="ECO:0000313" key="3">
    <source>
        <dbReference type="EMBL" id="ARN22466.1"/>
    </source>
</evidence>
<dbReference type="Gene3D" id="2.60.40.10">
    <property type="entry name" value="Immunoglobulins"/>
    <property type="match status" value="3"/>
</dbReference>
<accession>A0A1W6LE19</accession>
<gene>
    <name evidence="3" type="ORF">A4W93_22570</name>
</gene>
<name>A0A1W6LE19_9BURK</name>
<proteinExistence type="predicted"/>
<feature type="domain" description="DUF11" evidence="2">
    <location>
        <begin position="283"/>
        <end position="402"/>
    </location>
</feature>
<evidence type="ECO:0000256" key="1">
    <source>
        <dbReference type="SAM" id="MobiDB-lite"/>
    </source>
</evidence>
<sequence>MRTIQRDASLNYLDPLTGSQASVWSNEVMAEVPAAPATIRFFTDRTFARQARATSVGASLFLQADAAACNADPHIAETATIAVQSWTTGTTHTVTVVETAPNSGVFRTAAPSPQGPALRSVAAPSTGIADDTLTASLSGCELAPSEVKADILVDPSGIVFNRLRNTPIRGVWVTLIDVSGTTNGGLTNDPAVIYDHDGVTRSPSTVQTDAEGRFSFGLVPAGRYRIEVGVPRQYQRSPDTAMPEMPAGRRIAADASFGQQFESTSDMGAVRFDVPLDPLPMGLSVQKTVSRTAAEVAESVDYTLVTKNVGQVDLDDVVLHDTLPAGFALVPGSTRIDGRPAADPAGLPGRAVRFDTGRLGSDQGRTVQYRTVLRTTALRGDGINRVVARATSPEVVASNEATATVTVLPGVFTEDTTVLGTVFADCDANGLKGADEPGVPGVRLLMEDGTSVVTDGQGRYSLYGISPKTHVLKIDRTTLPPGAEPLATSQRHAGDGSSRFVDPRKSELQRADFALGGCGTALREAIAARSGASATDRELRLSLRTDLALTRAASPDVKALPASGTVGDLGPAAAAPAASPASAPVADQAAPQGLAILGLAEGDVLPGKPLSLRVQSRAGAPAKLLLNGVAVGEDRIGERSVDPARDTETREFVGLVLPAGATTLTLVQSDPFGNERERREVHVKVAGALAAVNLSPALPKAPADGETFVPVTLSLTDRDGLPVAERHPVTLDTTLGDWDVLDLDPVRPGVQTFVDGPSATFRLRAPASAGRADLQAAVGLFTATARADFTAPLRPMVMAGIVEGVLNFRKLDTKSVVPALPGDGFEQELRTYATSGDTTLDGRAAVFLKGKVLGEHLLTLGYDSDKDSHQRLFRDIQPDTFYPVYGDDAVKGFDAQSTSRLYVKLEKDKSSLLYGDFTTQAPVPARQLGSYQRSLTGLRQHLETDRVTANLFASRDSARQAVVELLAVGTSGPFLLGNGRALANSERVEVLVRDRNQPAVVLSVTPKVRFADYDFEPLSGSLLFHAPVPSVDANLNPVSIRVTYEVEQDGEKFLVAGGDVQFAVTDTVEVGAAAVRDLNPLQAQTLSSVNGTWRAGPRTTVVAEAAQLLHDDLGTGGAQRVEVTHQDPAGLQLRAFAGRSDLGFTNPSSSLAAGRREAGLKASQPIDTRTRLTADVLSSGDEAGHTRRDGVLAGVEHSFGQGSKVEAGVRWVEDHPLPGAKANDTRSVRVKAGTLVPGLPKVSVYGEAEQDVTDGDKRLLAVGGEYQLPNQGRVYARHEIISSLGGPFLLDPTQRRNTTVIGVDGDVMTDGRLFGEYRGRDAFGDRETEAAIGLRNRWRLAEGLRLNTSFERVSALSGPATNDSVALTGAIEYTANPLWKGTARLEARHATAGDTFLSTLGLARKLDADWTALAKNTYATAHTDGQPTRIQERFQMGMAYRDTATNRANGLGRYEFRRDSGLSAGDLARRVHVVSTHADWQAARHTTLTGMFAAKWVQETGGGLALSHRAQMTSLRAGHDLGDRWDLGVALRLLTDGTFSNRQQGAGVEGGYRVQDQTWVSVGWNASGFRDRDLSEDRSTQRGAYVRLRMKFDESLLGGVSL</sequence>